<evidence type="ECO:0000313" key="2">
    <source>
        <dbReference type="Proteomes" id="UP000753961"/>
    </source>
</evidence>
<dbReference type="RefSeq" id="WP_222578598.1">
    <property type="nucleotide sequence ID" value="NZ_JAHVHU010000003.1"/>
</dbReference>
<dbReference type="InterPro" id="IPR036525">
    <property type="entry name" value="Tubulin/FtsZ_GTPase_sf"/>
</dbReference>
<dbReference type="Gene3D" id="3.40.50.1440">
    <property type="entry name" value="Tubulin/FtsZ, GTPase domain"/>
    <property type="match status" value="1"/>
</dbReference>
<dbReference type="EMBL" id="JAHVHU010000003">
    <property type="protein sequence ID" value="MBY5957075.1"/>
    <property type="molecule type" value="Genomic_DNA"/>
</dbReference>
<accession>A0A953L7X4</accession>
<dbReference type="SUPFAM" id="SSF52490">
    <property type="entry name" value="Tubulin nucleotide-binding domain-like"/>
    <property type="match status" value="1"/>
</dbReference>
<name>A0A953L7X4_9BACT</name>
<comment type="caution">
    <text evidence="1">The sequence shown here is derived from an EMBL/GenBank/DDBJ whole genome shotgun (WGS) entry which is preliminary data.</text>
</comment>
<dbReference type="AlphaFoldDB" id="A0A953L7X4"/>
<gene>
    <name evidence="1" type="ORF">KUV50_02935</name>
</gene>
<keyword evidence="2" id="KW-1185">Reference proteome</keyword>
<sequence length="505" mass="56888">MARLYIFAIGGTGSRVLKSLTMLLASGVKPNSDKNFEIVPIIIDPHKSNEDLKRTERLLGNYQTISNEVGLDSGFFSTKITTLDRLTTSQNRLSGSFTFNLQEVGGRKFSEYIGFNQLDEPNKALADILFSGKSINKRHEEVNLLDVEMDIGFVGNPNIGSIVLNQVKDSQEFKDFASNYNEDDRVFIISSIFGGTGAAGFPTILKNIRDAMNNRNIDGKGFLQDAKIGAITALPYFNIEKDNDSPIQKSDFIAKTKAALYYYKDNVTGNNSINSLYYIADNYSGKPYKNDPGDNGQKNDAHFVEMASALAIIDFLETPDRDLETSEGKALKPIYKEFGIRKDASDIKFSDLEDYTERKIALRLSQFALFRKYLTEHLSSAVENEAWSNDSPEINKKFVDNTFYRTNLTEFLNSFTDWLKEMAENKRGFSPFNIDSSIDALIKDRIGKYGLVFKSKVDYGEFNNQLSKTSKKSKSLDRSSAEKRLIGLFYETTESILEDSYGLKN</sequence>
<evidence type="ECO:0000313" key="1">
    <source>
        <dbReference type="EMBL" id="MBY5957075.1"/>
    </source>
</evidence>
<proteinExistence type="predicted"/>
<dbReference type="Proteomes" id="UP000753961">
    <property type="component" value="Unassembled WGS sequence"/>
</dbReference>
<organism evidence="1 2">
    <name type="scientific">Membranihabitans marinus</name>
    <dbReference type="NCBI Taxonomy" id="1227546"/>
    <lineage>
        <taxon>Bacteria</taxon>
        <taxon>Pseudomonadati</taxon>
        <taxon>Bacteroidota</taxon>
        <taxon>Saprospiria</taxon>
        <taxon>Saprospirales</taxon>
        <taxon>Saprospiraceae</taxon>
        <taxon>Membranihabitans</taxon>
    </lineage>
</organism>
<evidence type="ECO:0008006" key="3">
    <source>
        <dbReference type="Google" id="ProtNLM"/>
    </source>
</evidence>
<protein>
    <recommendedName>
        <fullName evidence="3">Tubulin like</fullName>
    </recommendedName>
</protein>
<reference evidence="1" key="1">
    <citation type="submission" date="2021-06" db="EMBL/GenBank/DDBJ databases">
        <title>44 bacteria genomes isolated from Dapeng, Shenzhen.</title>
        <authorList>
            <person name="Zheng W."/>
            <person name="Yu S."/>
            <person name="Huang Y."/>
        </authorList>
    </citation>
    <scope>NUCLEOTIDE SEQUENCE</scope>
    <source>
        <strain evidence="1">DP5N28-2</strain>
    </source>
</reference>